<dbReference type="OrthoDB" id="1719357at2759"/>
<dbReference type="GO" id="GO:0015031">
    <property type="term" value="P:protein transport"/>
    <property type="evidence" value="ECO:0007669"/>
    <property type="project" value="UniProtKB-KW"/>
</dbReference>
<accession>A0A1Q3CM61</accession>
<dbReference type="GO" id="GO:0005737">
    <property type="term" value="C:cytoplasm"/>
    <property type="evidence" value="ECO:0007669"/>
    <property type="project" value="UniProtKB-ARBA"/>
</dbReference>
<keyword evidence="1" id="KW-0653">Protein transport</keyword>
<feature type="transmembrane region" description="Helical" evidence="3">
    <location>
        <begin position="59"/>
        <end position="82"/>
    </location>
</feature>
<feature type="non-terminal residue" evidence="4">
    <location>
        <position position="1"/>
    </location>
</feature>
<evidence type="ECO:0000313" key="4">
    <source>
        <dbReference type="EMBL" id="GAV81265.1"/>
    </source>
</evidence>
<dbReference type="GO" id="GO:0006888">
    <property type="term" value="P:endoplasmic reticulum to Golgi vesicle-mediated transport"/>
    <property type="evidence" value="ECO:0007669"/>
    <property type="project" value="InterPro"/>
</dbReference>
<dbReference type="GO" id="GO:0005484">
    <property type="term" value="F:SNAP receptor activity"/>
    <property type="evidence" value="ECO:0007669"/>
    <property type="project" value="InterPro"/>
</dbReference>
<keyword evidence="3" id="KW-0812">Transmembrane</keyword>
<sequence>LDGLPIAQGPRYSNEVRANFLYYKQQAEFLLQEISRGGFAPSKMTNRVNHHSFKYPFRFYQYILGFSIIVSKIIATIIMSWVKYKNPLRFGLINTLSPYVFKYYKNPLSIIGNIRKQYIDTRTQANLAKLYANRQQDLDIIIEHSG</sequence>
<evidence type="ECO:0000256" key="1">
    <source>
        <dbReference type="ARBA" id="ARBA00022927"/>
    </source>
</evidence>
<keyword evidence="3" id="KW-1133">Transmembrane helix</keyword>
<proteinExistence type="predicted"/>
<keyword evidence="1" id="KW-0813">Transport</keyword>
<reference evidence="5" key="1">
    <citation type="submission" date="2016-04" db="EMBL/GenBank/DDBJ databases">
        <title>Cephalotus genome sequencing.</title>
        <authorList>
            <person name="Fukushima K."/>
            <person name="Hasebe M."/>
            <person name="Fang X."/>
        </authorList>
    </citation>
    <scope>NUCLEOTIDE SEQUENCE [LARGE SCALE GENOMIC DNA]</scope>
    <source>
        <strain evidence="5">cv. St1</strain>
    </source>
</reference>
<dbReference type="InterPro" id="IPR044565">
    <property type="entry name" value="Sec22"/>
</dbReference>
<dbReference type="Proteomes" id="UP000187406">
    <property type="component" value="Unassembled WGS sequence"/>
</dbReference>
<evidence type="ECO:0000256" key="3">
    <source>
        <dbReference type="SAM" id="Phobius"/>
    </source>
</evidence>
<protein>
    <submittedName>
        <fullName evidence="4">Uncharacterized protein</fullName>
    </submittedName>
</protein>
<dbReference type="STRING" id="3775.A0A1Q3CM61"/>
<comment type="caution">
    <text evidence="4">The sequence shown here is derived from an EMBL/GenBank/DDBJ whole genome shotgun (WGS) entry which is preliminary data.</text>
</comment>
<keyword evidence="5" id="KW-1185">Reference proteome</keyword>
<dbReference type="PANTHER" id="PTHR45837">
    <property type="entry name" value="VESICLE-TRAFFICKING PROTEIN SEC22B"/>
    <property type="match status" value="1"/>
</dbReference>
<dbReference type="GO" id="GO:0006890">
    <property type="term" value="P:retrograde vesicle-mediated transport, Golgi to endoplasmic reticulum"/>
    <property type="evidence" value="ECO:0007669"/>
    <property type="project" value="InterPro"/>
</dbReference>
<comment type="subcellular location">
    <subcellularLocation>
        <location evidence="2">Endomembrane system</location>
        <topology evidence="2">Single-pass type IV membrane protein</topology>
    </subcellularLocation>
</comment>
<evidence type="ECO:0000313" key="5">
    <source>
        <dbReference type="Proteomes" id="UP000187406"/>
    </source>
</evidence>
<dbReference type="InParanoid" id="A0A1Q3CM61"/>
<keyword evidence="3" id="KW-0472">Membrane</keyword>
<organism evidence="4 5">
    <name type="scientific">Cephalotus follicularis</name>
    <name type="common">Albany pitcher plant</name>
    <dbReference type="NCBI Taxonomy" id="3775"/>
    <lineage>
        <taxon>Eukaryota</taxon>
        <taxon>Viridiplantae</taxon>
        <taxon>Streptophyta</taxon>
        <taxon>Embryophyta</taxon>
        <taxon>Tracheophyta</taxon>
        <taxon>Spermatophyta</taxon>
        <taxon>Magnoliopsida</taxon>
        <taxon>eudicotyledons</taxon>
        <taxon>Gunneridae</taxon>
        <taxon>Pentapetalae</taxon>
        <taxon>rosids</taxon>
        <taxon>fabids</taxon>
        <taxon>Oxalidales</taxon>
        <taxon>Cephalotaceae</taxon>
        <taxon>Cephalotus</taxon>
    </lineage>
</organism>
<dbReference type="AlphaFoldDB" id="A0A1Q3CM61"/>
<gene>
    <name evidence="4" type="ORF">CFOL_v3_24723</name>
</gene>
<name>A0A1Q3CM61_CEPFO</name>
<dbReference type="EMBL" id="BDDD01002366">
    <property type="protein sequence ID" value="GAV81265.1"/>
    <property type="molecule type" value="Genomic_DNA"/>
</dbReference>
<dbReference type="GO" id="GO:0012505">
    <property type="term" value="C:endomembrane system"/>
    <property type="evidence" value="ECO:0007669"/>
    <property type="project" value="UniProtKB-SubCell"/>
</dbReference>
<evidence type="ECO:0000256" key="2">
    <source>
        <dbReference type="ARBA" id="ARBA00046280"/>
    </source>
</evidence>